<evidence type="ECO:0000256" key="7">
    <source>
        <dbReference type="SAM" id="MobiDB-lite"/>
    </source>
</evidence>
<dbReference type="SUPFAM" id="SSF47095">
    <property type="entry name" value="HMG-box"/>
    <property type="match status" value="1"/>
</dbReference>
<proteinExistence type="predicted"/>
<evidence type="ECO:0000259" key="8">
    <source>
        <dbReference type="PROSITE" id="PS50118"/>
    </source>
</evidence>
<reference evidence="9" key="2">
    <citation type="submission" date="2015-02" db="UniProtKB">
        <authorList>
            <consortium name="EnsemblMetazoa"/>
        </authorList>
    </citation>
    <scope>IDENTIFICATION</scope>
</reference>
<organism evidence="9 10">
    <name type="scientific">Strigamia maritima</name>
    <name type="common">European centipede</name>
    <name type="synonym">Geophilus maritimus</name>
    <dbReference type="NCBI Taxonomy" id="126957"/>
    <lineage>
        <taxon>Eukaryota</taxon>
        <taxon>Metazoa</taxon>
        <taxon>Ecdysozoa</taxon>
        <taxon>Arthropoda</taxon>
        <taxon>Myriapoda</taxon>
        <taxon>Chilopoda</taxon>
        <taxon>Pleurostigmophora</taxon>
        <taxon>Geophilomorpha</taxon>
        <taxon>Linotaeniidae</taxon>
        <taxon>Strigamia</taxon>
    </lineage>
</organism>
<accession>T1J0K7</accession>
<feature type="domain" description="HMG box" evidence="8">
    <location>
        <begin position="1"/>
        <end position="29"/>
    </location>
</feature>
<evidence type="ECO:0000256" key="6">
    <source>
        <dbReference type="PROSITE-ProRule" id="PRU00267"/>
    </source>
</evidence>
<sequence length="276" mass="29925">VLNDEEKKPFIEEAERLRTVHKKEHPDYKYQPRRRKPLKGSSSVSSCAGSASSSSGKMHLDHQDLCETSSGTDSPNARLGSSSDGSHVHSPPTPPHTPEQGMLKTRINSIPVSSSHDRMDPFSLDCGYPLMDVSCNDPIGHAPKTPFLTTKNVYMYPTYAPDAHHQWGSSGAWKPPVAATSAVEPAFGSGRSLSSPRSFAYGYQSGGRSSGADRDPTHASSVYYSADPKSLVQQGAPQTSYMTSSGQHLQFSNPQEPQFCSYGSGQSTLNYFVPPR</sequence>
<comment type="subcellular location">
    <subcellularLocation>
        <location evidence="1">Nucleus</location>
    </subcellularLocation>
</comment>
<dbReference type="PANTHER" id="PTHR45803">
    <property type="entry name" value="SOX100B"/>
    <property type="match status" value="1"/>
</dbReference>
<feature type="DNA-binding region" description="HMG box" evidence="6">
    <location>
        <begin position="1"/>
        <end position="29"/>
    </location>
</feature>
<dbReference type="PROSITE" id="PS50118">
    <property type="entry name" value="HMG_BOX_2"/>
    <property type="match status" value="1"/>
</dbReference>
<dbReference type="AlphaFoldDB" id="T1J0K7"/>
<feature type="compositionally biased region" description="Basic and acidic residues" evidence="7">
    <location>
        <begin position="1"/>
        <end position="30"/>
    </location>
</feature>
<name>T1J0K7_STRMM</name>
<evidence type="ECO:0000313" key="10">
    <source>
        <dbReference type="Proteomes" id="UP000014500"/>
    </source>
</evidence>
<dbReference type="GO" id="GO:0000981">
    <property type="term" value="F:DNA-binding transcription factor activity, RNA polymerase II-specific"/>
    <property type="evidence" value="ECO:0007669"/>
    <property type="project" value="TreeGrafter"/>
</dbReference>
<dbReference type="PANTHER" id="PTHR45803:SF5">
    <property type="entry name" value="SOX100B"/>
    <property type="match status" value="1"/>
</dbReference>
<protein>
    <recommendedName>
        <fullName evidence="8">HMG box domain-containing protein</fullName>
    </recommendedName>
</protein>
<dbReference type="STRING" id="126957.T1J0K7"/>
<keyword evidence="4" id="KW-0804">Transcription</keyword>
<dbReference type="GO" id="GO:0000978">
    <property type="term" value="F:RNA polymerase II cis-regulatory region sequence-specific DNA binding"/>
    <property type="evidence" value="ECO:0007669"/>
    <property type="project" value="TreeGrafter"/>
</dbReference>
<feature type="region of interest" description="Disordered" evidence="7">
    <location>
        <begin position="1"/>
        <end position="102"/>
    </location>
</feature>
<dbReference type="InterPro" id="IPR050917">
    <property type="entry name" value="SOX_TF"/>
</dbReference>
<reference evidence="10" key="1">
    <citation type="submission" date="2011-05" db="EMBL/GenBank/DDBJ databases">
        <authorList>
            <person name="Richards S.R."/>
            <person name="Qu J."/>
            <person name="Jiang H."/>
            <person name="Jhangiani S.N."/>
            <person name="Agravi P."/>
            <person name="Goodspeed R."/>
            <person name="Gross S."/>
            <person name="Mandapat C."/>
            <person name="Jackson L."/>
            <person name="Mathew T."/>
            <person name="Pu L."/>
            <person name="Thornton R."/>
            <person name="Saada N."/>
            <person name="Wilczek-Boney K.B."/>
            <person name="Lee S."/>
            <person name="Kovar C."/>
            <person name="Wu Y."/>
            <person name="Scherer S.E."/>
            <person name="Worley K.C."/>
            <person name="Muzny D.M."/>
            <person name="Gibbs R."/>
        </authorList>
    </citation>
    <scope>NUCLEOTIDE SEQUENCE</scope>
    <source>
        <strain evidence="10">Brora</strain>
    </source>
</reference>
<evidence type="ECO:0000256" key="4">
    <source>
        <dbReference type="ARBA" id="ARBA00023163"/>
    </source>
</evidence>
<dbReference type="eggNOG" id="KOG0527">
    <property type="taxonomic scope" value="Eukaryota"/>
</dbReference>
<dbReference type="Gene3D" id="1.10.30.10">
    <property type="entry name" value="High mobility group box domain"/>
    <property type="match status" value="1"/>
</dbReference>
<evidence type="ECO:0000256" key="1">
    <source>
        <dbReference type="ARBA" id="ARBA00004123"/>
    </source>
</evidence>
<evidence type="ECO:0000256" key="2">
    <source>
        <dbReference type="ARBA" id="ARBA00023015"/>
    </source>
</evidence>
<evidence type="ECO:0000256" key="3">
    <source>
        <dbReference type="ARBA" id="ARBA00023125"/>
    </source>
</evidence>
<keyword evidence="2" id="KW-0805">Transcription regulation</keyword>
<dbReference type="Proteomes" id="UP000014500">
    <property type="component" value="Unassembled WGS sequence"/>
</dbReference>
<keyword evidence="3 6" id="KW-0238">DNA-binding</keyword>
<dbReference type="InterPro" id="IPR009071">
    <property type="entry name" value="HMG_box_dom"/>
</dbReference>
<feature type="region of interest" description="Disordered" evidence="7">
    <location>
        <begin position="203"/>
        <end position="258"/>
    </location>
</feature>
<evidence type="ECO:0000313" key="9">
    <source>
        <dbReference type="EnsemblMetazoa" id="SMAR007058-PA"/>
    </source>
</evidence>
<feature type="compositionally biased region" description="Polar residues" evidence="7">
    <location>
        <begin position="231"/>
        <end position="258"/>
    </location>
</feature>
<keyword evidence="5 6" id="KW-0539">Nucleus</keyword>
<dbReference type="EnsemblMetazoa" id="SMAR007058-RA">
    <property type="protein sequence ID" value="SMAR007058-PA"/>
    <property type="gene ID" value="SMAR007058"/>
</dbReference>
<evidence type="ECO:0000256" key="5">
    <source>
        <dbReference type="ARBA" id="ARBA00023242"/>
    </source>
</evidence>
<dbReference type="InterPro" id="IPR036910">
    <property type="entry name" value="HMG_box_dom_sf"/>
</dbReference>
<feature type="compositionally biased region" description="Polar residues" evidence="7">
    <location>
        <begin position="66"/>
        <end position="85"/>
    </location>
</feature>
<dbReference type="HOGENOM" id="CLU_1010385_0_0_1"/>
<dbReference type="GO" id="GO:0005634">
    <property type="term" value="C:nucleus"/>
    <property type="evidence" value="ECO:0007669"/>
    <property type="project" value="UniProtKB-SubCell"/>
</dbReference>
<dbReference type="EMBL" id="JH431735">
    <property type="status" value="NOT_ANNOTATED_CDS"/>
    <property type="molecule type" value="Genomic_DNA"/>
</dbReference>
<keyword evidence="10" id="KW-1185">Reference proteome</keyword>
<feature type="compositionally biased region" description="Low complexity" evidence="7">
    <location>
        <begin position="40"/>
        <end position="56"/>
    </location>
</feature>